<organism evidence="2 3">
    <name type="scientific">Ensete ventricosum</name>
    <name type="common">Abyssinian banana</name>
    <name type="synonym">Musa ensete</name>
    <dbReference type="NCBI Taxonomy" id="4639"/>
    <lineage>
        <taxon>Eukaryota</taxon>
        <taxon>Viridiplantae</taxon>
        <taxon>Streptophyta</taxon>
        <taxon>Embryophyta</taxon>
        <taxon>Tracheophyta</taxon>
        <taxon>Spermatophyta</taxon>
        <taxon>Magnoliopsida</taxon>
        <taxon>Liliopsida</taxon>
        <taxon>Zingiberales</taxon>
        <taxon>Musaceae</taxon>
        <taxon>Ensete</taxon>
    </lineage>
</organism>
<comment type="caution">
    <text evidence="2">The sequence shown here is derived from an EMBL/GenBank/DDBJ whole genome shotgun (WGS) entry which is preliminary data.</text>
</comment>
<name>A0A426WZY8_ENSVE</name>
<proteinExistence type="predicted"/>
<feature type="region of interest" description="Disordered" evidence="1">
    <location>
        <begin position="35"/>
        <end position="71"/>
    </location>
</feature>
<reference evidence="2 3" key="1">
    <citation type="journal article" date="2014" name="Agronomy (Basel)">
        <title>A Draft Genome Sequence for Ensete ventricosum, the Drought-Tolerant Tree Against Hunger.</title>
        <authorList>
            <person name="Harrison J."/>
            <person name="Moore K.A."/>
            <person name="Paszkiewicz K."/>
            <person name="Jones T."/>
            <person name="Grant M."/>
            <person name="Ambacheew D."/>
            <person name="Muzemil S."/>
            <person name="Studholme D.J."/>
        </authorList>
    </citation>
    <scope>NUCLEOTIDE SEQUENCE [LARGE SCALE GENOMIC DNA]</scope>
</reference>
<evidence type="ECO:0000313" key="2">
    <source>
        <dbReference type="EMBL" id="RRT32780.1"/>
    </source>
</evidence>
<gene>
    <name evidence="2" type="ORF">B296_00050342</name>
</gene>
<evidence type="ECO:0000313" key="3">
    <source>
        <dbReference type="Proteomes" id="UP000287651"/>
    </source>
</evidence>
<feature type="compositionally biased region" description="Basic and acidic residues" evidence="1">
    <location>
        <begin position="36"/>
        <end position="54"/>
    </location>
</feature>
<dbReference type="AlphaFoldDB" id="A0A426WZY8"/>
<protein>
    <submittedName>
        <fullName evidence="2">Uncharacterized protein</fullName>
    </submittedName>
</protein>
<dbReference type="EMBL" id="AMZH03030719">
    <property type="protein sequence ID" value="RRT32780.1"/>
    <property type="molecule type" value="Genomic_DNA"/>
</dbReference>
<sequence>MGMLVRRCLSQLRDVGDNGLDHPGQHSDLLGETEECLSRHDGRPKAWRDGRDPGVRGSRPRVAEQPPVTIR</sequence>
<accession>A0A426WZY8</accession>
<evidence type="ECO:0000256" key="1">
    <source>
        <dbReference type="SAM" id="MobiDB-lite"/>
    </source>
</evidence>
<dbReference type="Proteomes" id="UP000287651">
    <property type="component" value="Unassembled WGS sequence"/>
</dbReference>